<keyword evidence="9 11" id="KW-0808">Transferase</keyword>
<feature type="domain" description="Phosphoribosyltransferase" evidence="12">
    <location>
        <begin position="27"/>
        <end position="149"/>
    </location>
</feature>
<comment type="pathway">
    <text evidence="4 11">Purine metabolism; AMP biosynthesis via salvage pathway; AMP from adenine: step 1/1.</text>
</comment>
<comment type="subcellular location">
    <subcellularLocation>
        <location evidence="3 11">Cytoplasm</location>
    </subcellularLocation>
</comment>
<keyword evidence="10 11" id="KW-0660">Purine salvage</keyword>
<reference evidence="13 14" key="1">
    <citation type="journal article" date="2016" name="Nat. Commun.">
        <title>Thousands of microbial genomes shed light on interconnected biogeochemical processes in an aquifer system.</title>
        <authorList>
            <person name="Anantharaman K."/>
            <person name="Brown C.T."/>
            <person name="Hug L.A."/>
            <person name="Sharon I."/>
            <person name="Castelle C.J."/>
            <person name="Probst A.J."/>
            <person name="Thomas B.C."/>
            <person name="Singh A."/>
            <person name="Wilkins M.J."/>
            <person name="Karaoz U."/>
            <person name="Brodie E.L."/>
            <person name="Williams K.H."/>
            <person name="Hubbard S.S."/>
            <person name="Banfield J.F."/>
        </authorList>
    </citation>
    <scope>NUCLEOTIDE SEQUENCE [LARGE SCALE GENOMIC DNA]</scope>
    <source>
        <strain evidence="14">RIFCSPLOWO2_12_FULL_64_10</strain>
    </source>
</reference>
<dbReference type="UniPathway" id="UPA00588">
    <property type="reaction ID" value="UER00646"/>
</dbReference>
<accession>A0A1F6C3B9</accession>
<dbReference type="GO" id="GO:0016208">
    <property type="term" value="F:AMP binding"/>
    <property type="evidence" value="ECO:0007669"/>
    <property type="project" value="TreeGrafter"/>
</dbReference>
<dbReference type="Gene3D" id="3.40.50.2020">
    <property type="match status" value="1"/>
</dbReference>
<evidence type="ECO:0000256" key="8">
    <source>
        <dbReference type="ARBA" id="ARBA00022676"/>
    </source>
</evidence>
<evidence type="ECO:0000256" key="6">
    <source>
        <dbReference type="ARBA" id="ARBA00011893"/>
    </source>
</evidence>
<comment type="caution">
    <text evidence="13">The sequence shown here is derived from an EMBL/GenBank/DDBJ whole genome shotgun (WGS) entry which is preliminary data.</text>
</comment>
<evidence type="ECO:0000256" key="4">
    <source>
        <dbReference type="ARBA" id="ARBA00004659"/>
    </source>
</evidence>
<dbReference type="PANTHER" id="PTHR32315">
    <property type="entry name" value="ADENINE PHOSPHORIBOSYLTRANSFERASE"/>
    <property type="match status" value="1"/>
</dbReference>
<comment type="function">
    <text evidence="2 11">Catalyzes a salvage reaction resulting in the formation of AMP, that is energically less costly than de novo synthesis.</text>
</comment>
<gene>
    <name evidence="11" type="primary">apt</name>
    <name evidence="13" type="ORF">A3F84_21410</name>
</gene>
<dbReference type="GO" id="GO:0006168">
    <property type="term" value="P:adenine salvage"/>
    <property type="evidence" value="ECO:0007669"/>
    <property type="project" value="InterPro"/>
</dbReference>
<evidence type="ECO:0000256" key="7">
    <source>
        <dbReference type="ARBA" id="ARBA00022490"/>
    </source>
</evidence>
<dbReference type="PANTHER" id="PTHR32315:SF3">
    <property type="entry name" value="ADENINE PHOSPHORIBOSYLTRANSFERASE"/>
    <property type="match status" value="1"/>
</dbReference>
<dbReference type="CDD" id="cd06223">
    <property type="entry name" value="PRTases_typeI"/>
    <property type="match status" value="1"/>
</dbReference>
<dbReference type="NCBIfam" id="TIGR01090">
    <property type="entry name" value="apt"/>
    <property type="match status" value="1"/>
</dbReference>
<name>A0A1F6C3B9_HANXR</name>
<dbReference type="InterPro" id="IPR005764">
    <property type="entry name" value="Ade_phspho_trans"/>
</dbReference>
<evidence type="ECO:0000256" key="9">
    <source>
        <dbReference type="ARBA" id="ARBA00022679"/>
    </source>
</evidence>
<comment type="catalytic activity">
    <reaction evidence="1 11">
        <text>AMP + diphosphate = 5-phospho-alpha-D-ribose 1-diphosphate + adenine</text>
        <dbReference type="Rhea" id="RHEA:16609"/>
        <dbReference type="ChEBI" id="CHEBI:16708"/>
        <dbReference type="ChEBI" id="CHEBI:33019"/>
        <dbReference type="ChEBI" id="CHEBI:58017"/>
        <dbReference type="ChEBI" id="CHEBI:456215"/>
        <dbReference type="EC" id="2.4.2.7"/>
    </reaction>
</comment>
<comment type="subunit">
    <text evidence="11">Homodimer.</text>
</comment>
<evidence type="ECO:0000256" key="5">
    <source>
        <dbReference type="ARBA" id="ARBA00008391"/>
    </source>
</evidence>
<dbReference type="Proteomes" id="UP000178606">
    <property type="component" value="Unassembled WGS sequence"/>
</dbReference>
<evidence type="ECO:0000256" key="1">
    <source>
        <dbReference type="ARBA" id="ARBA00000868"/>
    </source>
</evidence>
<dbReference type="GO" id="GO:0044209">
    <property type="term" value="P:AMP salvage"/>
    <property type="evidence" value="ECO:0007669"/>
    <property type="project" value="UniProtKB-UniRule"/>
</dbReference>
<dbReference type="InterPro" id="IPR029057">
    <property type="entry name" value="PRTase-like"/>
</dbReference>
<dbReference type="FunFam" id="3.40.50.2020:FF:000021">
    <property type="entry name" value="Adenine phosphoribosyltransferase"/>
    <property type="match status" value="1"/>
</dbReference>
<dbReference type="AlphaFoldDB" id="A0A1F6C3B9"/>
<dbReference type="GO" id="GO:0005737">
    <property type="term" value="C:cytoplasm"/>
    <property type="evidence" value="ECO:0007669"/>
    <property type="project" value="UniProtKB-SubCell"/>
</dbReference>
<organism evidence="13 14">
    <name type="scientific">Handelsmanbacteria sp. (strain RIFCSPLOWO2_12_FULL_64_10)</name>
    <dbReference type="NCBI Taxonomy" id="1817868"/>
    <lineage>
        <taxon>Bacteria</taxon>
        <taxon>Candidatus Handelsmaniibacteriota</taxon>
    </lineage>
</organism>
<dbReference type="EMBL" id="MFKF01000429">
    <property type="protein sequence ID" value="OGG43641.1"/>
    <property type="molecule type" value="Genomic_DNA"/>
</dbReference>
<sequence length="171" mass="18713">MSDLSRHIRDIPDFPKQGILFRDITPLLQNPAAFAEALEALAGPYRDGRIDMVAGIESRGFIFGAALARLLNVGFVPIRKPGKLPAEKVREEYQLEYGTDAVEVHRDAVKLGQRVLMVDDLLATGGTMAASCALIERIGGRVAGVAFLIELTFLNGRGKLKGREIHAVIRY</sequence>
<evidence type="ECO:0000313" key="13">
    <source>
        <dbReference type="EMBL" id="OGG43641.1"/>
    </source>
</evidence>
<dbReference type="InterPro" id="IPR000836">
    <property type="entry name" value="PRTase_dom"/>
</dbReference>
<evidence type="ECO:0000256" key="3">
    <source>
        <dbReference type="ARBA" id="ARBA00004496"/>
    </source>
</evidence>
<proteinExistence type="inferred from homology"/>
<dbReference type="GO" id="GO:0003999">
    <property type="term" value="F:adenine phosphoribosyltransferase activity"/>
    <property type="evidence" value="ECO:0007669"/>
    <property type="project" value="UniProtKB-UniRule"/>
</dbReference>
<evidence type="ECO:0000256" key="2">
    <source>
        <dbReference type="ARBA" id="ARBA00003968"/>
    </source>
</evidence>
<keyword evidence="7 11" id="KW-0963">Cytoplasm</keyword>
<evidence type="ECO:0000256" key="10">
    <source>
        <dbReference type="ARBA" id="ARBA00022726"/>
    </source>
</evidence>
<dbReference type="HAMAP" id="MF_00004">
    <property type="entry name" value="Aden_phosphoribosyltr"/>
    <property type="match status" value="1"/>
</dbReference>
<dbReference type="GO" id="GO:0006166">
    <property type="term" value="P:purine ribonucleoside salvage"/>
    <property type="evidence" value="ECO:0007669"/>
    <property type="project" value="UniProtKB-UniRule"/>
</dbReference>
<dbReference type="GO" id="GO:0002055">
    <property type="term" value="F:adenine binding"/>
    <property type="evidence" value="ECO:0007669"/>
    <property type="project" value="TreeGrafter"/>
</dbReference>
<dbReference type="NCBIfam" id="NF002634">
    <property type="entry name" value="PRK02304.1-3"/>
    <property type="match status" value="1"/>
</dbReference>
<comment type="similarity">
    <text evidence="5 11">Belongs to the purine/pyrimidine phosphoribosyltransferase family.</text>
</comment>
<evidence type="ECO:0000259" key="12">
    <source>
        <dbReference type="Pfam" id="PF00156"/>
    </source>
</evidence>
<dbReference type="EC" id="2.4.2.7" evidence="6 11"/>
<dbReference type="NCBIfam" id="NF002636">
    <property type="entry name" value="PRK02304.1-5"/>
    <property type="match status" value="1"/>
</dbReference>
<dbReference type="Pfam" id="PF00156">
    <property type="entry name" value="Pribosyltran"/>
    <property type="match status" value="1"/>
</dbReference>
<dbReference type="SUPFAM" id="SSF53271">
    <property type="entry name" value="PRTase-like"/>
    <property type="match status" value="1"/>
</dbReference>
<keyword evidence="8 11" id="KW-0328">Glycosyltransferase</keyword>
<evidence type="ECO:0000313" key="14">
    <source>
        <dbReference type="Proteomes" id="UP000178606"/>
    </source>
</evidence>
<protein>
    <recommendedName>
        <fullName evidence="6 11">Adenine phosphoribosyltransferase</fullName>
        <shortName evidence="11">APRT</shortName>
        <ecNumber evidence="6 11">2.4.2.7</ecNumber>
    </recommendedName>
</protein>
<dbReference type="InterPro" id="IPR050054">
    <property type="entry name" value="UPRTase/APRTase"/>
</dbReference>
<evidence type="ECO:0000256" key="11">
    <source>
        <dbReference type="HAMAP-Rule" id="MF_00004"/>
    </source>
</evidence>